<dbReference type="EMBL" id="KL197714">
    <property type="protein sequence ID" value="KDQ60442.1"/>
    <property type="molecule type" value="Genomic_DNA"/>
</dbReference>
<accession>A0A067QAD2</accession>
<dbReference type="HOGENOM" id="CLU_1250798_0_0_1"/>
<dbReference type="AlphaFoldDB" id="A0A067QAD2"/>
<gene>
    <name evidence="1" type="ORF">JAAARDRAFT_191821</name>
</gene>
<evidence type="ECO:0000313" key="1">
    <source>
        <dbReference type="EMBL" id="KDQ60442.1"/>
    </source>
</evidence>
<dbReference type="Proteomes" id="UP000027265">
    <property type="component" value="Unassembled WGS sequence"/>
</dbReference>
<proteinExistence type="predicted"/>
<evidence type="ECO:0000313" key="2">
    <source>
        <dbReference type="Proteomes" id="UP000027265"/>
    </source>
</evidence>
<keyword evidence="2" id="KW-1185">Reference proteome</keyword>
<protein>
    <submittedName>
        <fullName evidence="1">Uncharacterized protein</fullName>
    </submittedName>
</protein>
<organism evidence="1 2">
    <name type="scientific">Jaapia argillacea MUCL 33604</name>
    <dbReference type="NCBI Taxonomy" id="933084"/>
    <lineage>
        <taxon>Eukaryota</taxon>
        <taxon>Fungi</taxon>
        <taxon>Dikarya</taxon>
        <taxon>Basidiomycota</taxon>
        <taxon>Agaricomycotina</taxon>
        <taxon>Agaricomycetes</taxon>
        <taxon>Agaricomycetidae</taxon>
        <taxon>Jaapiales</taxon>
        <taxon>Jaapiaceae</taxon>
        <taxon>Jaapia</taxon>
    </lineage>
</organism>
<dbReference type="InParanoid" id="A0A067QAD2"/>
<name>A0A067QAD2_9AGAM</name>
<reference evidence="2" key="1">
    <citation type="journal article" date="2014" name="Proc. Natl. Acad. Sci. U.S.A.">
        <title>Extensive sampling of basidiomycete genomes demonstrates inadequacy of the white-rot/brown-rot paradigm for wood decay fungi.</title>
        <authorList>
            <person name="Riley R."/>
            <person name="Salamov A.A."/>
            <person name="Brown D.W."/>
            <person name="Nagy L.G."/>
            <person name="Floudas D."/>
            <person name="Held B.W."/>
            <person name="Levasseur A."/>
            <person name="Lombard V."/>
            <person name="Morin E."/>
            <person name="Otillar R."/>
            <person name="Lindquist E.A."/>
            <person name="Sun H."/>
            <person name="LaButti K.M."/>
            <person name="Schmutz J."/>
            <person name="Jabbour D."/>
            <person name="Luo H."/>
            <person name="Baker S.E."/>
            <person name="Pisabarro A.G."/>
            <person name="Walton J.D."/>
            <person name="Blanchette R.A."/>
            <person name="Henrissat B."/>
            <person name="Martin F."/>
            <person name="Cullen D."/>
            <person name="Hibbett D.S."/>
            <person name="Grigoriev I.V."/>
        </authorList>
    </citation>
    <scope>NUCLEOTIDE SEQUENCE [LARGE SCALE GENOMIC DNA]</scope>
    <source>
        <strain evidence="2">MUCL 33604</strain>
    </source>
</reference>
<dbReference type="OrthoDB" id="3793816at2759"/>
<sequence length="193" mass="22435">MPQPSPQITTFSSVHSAGIQVSLSRFKNAWFITFPRAYGMVAYNGQRIHSRLNVAEPGTRKNTFYFNTDWSIEGPVFHPFNVLSESEPVVVRPTGRKRMEKKAGSDEEVECVEFEVVIPEEGLLKQCYYCLYWEELGSPRFDRCGVNEDYYWCRQCQARGKPIAFLSSMFRRDTVLPSYGDWETGRKKDNLYR</sequence>